<dbReference type="InterPro" id="IPR009057">
    <property type="entry name" value="Homeodomain-like_sf"/>
</dbReference>
<organism evidence="4 5">
    <name type="scientific">Heterodera trifolii</name>
    <dbReference type="NCBI Taxonomy" id="157864"/>
    <lineage>
        <taxon>Eukaryota</taxon>
        <taxon>Metazoa</taxon>
        <taxon>Ecdysozoa</taxon>
        <taxon>Nematoda</taxon>
        <taxon>Chromadorea</taxon>
        <taxon>Rhabditida</taxon>
        <taxon>Tylenchina</taxon>
        <taxon>Tylenchomorpha</taxon>
        <taxon>Tylenchoidea</taxon>
        <taxon>Heteroderidae</taxon>
        <taxon>Heteroderinae</taxon>
        <taxon>Heterodera</taxon>
    </lineage>
</organism>
<protein>
    <recommendedName>
        <fullName evidence="3">Myb-like domain-containing protein</fullName>
    </recommendedName>
</protein>
<evidence type="ECO:0000313" key="5">
    <source>
        <dbReference type="Proteomes" id="UP001620626"/>
    </source>
</evidence>
<comment type="caution">
    <text evidence="4">The sequence shown here is derived from an EMBL/GenBank/DDBJ whole genome shotgun (WGS) entry which is preliminary data.</text>
</comment>
<dbReference type="AlphaFoldDB" id="A0ABD2HWQ1"/>
<dbReference type="EMBL" id="JBICBT010001333">
    <property type="protein sequence ID" value="KAL3072307.1"/>
    <property type="molecule type" value="Genomic_DNA"/>
</dbReference>
<evidence type="ECO:0000259" key="3">
    <source>
        <dbReference type="PROSITE" id="PS50090"/>
    </source>
</evidence>
<name>A0ABD2HWQ1_9BILA</name>
<dbReference type="InterPro" id="IPR001005">
    <property type="entry name" value="SANT/Myb"/>
</dbReference>
<evidence type="ECO:0000313" key="4">
    <source>
        <dbReference type="EMBL" id="KAL3072307.1"/>
    </source>
</evidence>
<dbReference type="Gene3D" id="1.10.10.60">
    <property type="entry name" value="Homeodomain-like"/>
    <property type="match status" value="1"/>
</dbReference>
<evidence type="ECO:0000256" key="1">
    <source>
        <dbReference type="ARBA" id="ARBA00004123"/>
    </source>
</evidence>
<comment type="subcellular location">
    <subcellularLocation>
        <location evidence="1">Nucleus</location>
    </subcellularLocation>
</comment>
<dbReference type="Proteomes" id="UP001620626">
    <property type="component" value="Unassembled WGS sequence"/>
</dbReference>
<sequence length="274" mass="30855">MNAEKKLVDYSLSASDFEEDGPTHVEELTPILFKGKRVHRRIIRTPSPENGTTTAEELTPIHFKGKRVYRRIIRSPSPLSLCVGTARTNGRHRRSKKPPTKGGREKTPPPTPQTLADQTDDSKATKPTKKRWTMNECRRLKLALKITDPTTDSEWEAISRSIGGQRTAGECRAKATKQFGWEQPSLASSQSQKATTSKSTTTAEDGESDPFIKYFRDNVDFSLGELDLLDDTLLNEAYGTPTVPVKCMRRPFLLRPIDPFEDERAAKDSDEENY</sequence>
<feature type="compositionally biased region" description="Basic residues" evidence="2">
    <location>
        <begin position="89"/>
        <end position="99"/>
    </location>
</feature>
<feature type="compositionally biased region" description="Low complexity" evidence="2">
    <location>
        <begin position="187"/>
        <end position="203"/>
    </location>
</feature>
<accession>A0ABD2HWQ1</accession>
<keyword evidence="5" id="KW-1185">Reference proteome</keyword>
<dbReference type="PROSITE" id="PS50090">
    <property type="entry name" value="MYB_LIKE"/>
    <property type="match status" value="1"/>
</dbReference>
<dbReference type="SUPFAM" id="SSF46689">
    <property type="entry name" value="Homeodomain-like"/>
    <property type="match status" value="1"/>
</dbReference>
<evidence type="ECO:0000256" key="2">
    <source>
        <dbReference type="SAM" id="MobiDB-lite"/>
    </source>
</evidence>
<feature type="domain" description="Myb-like" evidence="3">
    <location>
        <begin position="124"/>
        <end position="179"/>
    </location>
</feature>
<reference evidence="4 5" key="1">
    <citation type="submission" date="2024-10" db="EMBL/GenBank/DDBJ databases">
        <authorList>
            <person name="Kim D."/>
        </authorList>
    </citation>
    <scope>NUCLEOTIDE SEQUENCE [LARGE SCALE GENOMIC DNA]</scope>
    <source>
        <strain evidence="4">BH-2024</strain>
    </source>
</reference>
<feature type="region of interest" description="Disordered" evidence="2">
    <location>
        <begin position="80"/>
        <end position="130"/>
    </location>
</feature>
<feature type="region of interest" description="Disordered" evidence="2">
    <location>
        <begin position="182"/>
        <end position="208"/>
    </location>
</feature>
<gene>
    <name evidence="4" type="ORF">niasHT_039124</name>
</gene>
<proteinExistence type="predicted"/>
<dbReference type="GO" id="GO:0005634">
    <property type="term" value="C:nucleus"/>
    <property type="evidence" value="ECO:0007669"/>
    <property type="project" value="UniProtKB-SubCell"/>
</dbReference>